<proteinExistence type="predicted"/>
<dbReference type="AlphaFoldDB" id="A0A3R8MS59"/>
<comment type="caution">
    <text evidence="2">The sequence shown here is derived from an EMBL/GenBank/DDBJ whole genome shotgun (WGS) entry which is preliminary data.</text>
</comment>
<dbReference type="RefSeq" id="WP_125096079.1">
    <property type="nucleotide sequence ID" value="NZ_RRUE01000002.1"/>
</dbReference>
<feature type="compositionally biased region" description="Low complexity" evidence="1">
    <location>
        <begin position="344"/>
        <end position="361"/>
    </location>
</feature>
<feature type="region of interest" description="Disordered" evidence="1">
    <location>
        <begin position="309"/>
        <end position="368"/>
    </location>
</feature>
<name>A0A3R8MS59_9BURK</name>
<feature type="compositionally biased region" description="Polar residues" evidence="1">
    <location>
        <begin position="625"/>
        <end position="644"/>
    </location>
</feature>
<dbReference type="EMBL" id="RRUE01000002">
    <property type="protein sequence ID" value="RRN43879.1"/>
    <property type="molecule type" value="Genomic_DNA"/>
</dbReference>
<evidence type="ECO:0000256" key="1">
    <source>
        <dbReference type="SAM" id="MobiDB-lite"/>
    </source>
</evidence>
<evidence type="ECO:0000313" key="2">
    <source>
        <dbReference type="EMBL" id="RRN43879.1"/>
    </source>
</evidence>
<feature type="region of interest" description="Disordered" evidence="1">
    <location>
        <begin position="141"/>
        <end position="172"/>
    </location>
</feature>
<feature type="region of interest" description="Disordered" evidence="1">
    <location>
        <begin position="548"/>
        <end position="644"/>
    </location>
</feature>
<gene>
    <name evidence="2" type="ORF">EHV23_10800</name>
</gene>
<protein>
    <submittedName>
        <fullName evidence="2">Uncharacterized protein</fullName>
    </submittedName>
</protein>
<accession>A0A3R8MS59</accession>
<feature type="compositionally biased region" description="Low complexity" evidence="1">
    <location>
        <begin position="141"/>
        <end position="157"/>
    </location>
</feature>
<reference evidence="2 3" key="1">
    <citation type="submission" date="2018-11" db="EMBL/GenBank/DDBJ databases">
        <title>Genome sequencing of Lautropia sp. KCOM 2505 (= ChDC F240).</title>
        <authorList>
            <person name="Kook J.-K."/>
            <person name="Park S.-N."/>
            <person name="Lim Y.K."/>
        </authorList>
    </citation>
    <scope>NUCLEOTIDE SEQUENCE [LARGE SCALE GENOMIC DNA]</scope>
    <source>
        <strain evidence="2 3">KCOM 2505</strain>
    </source>
</reference>
<sequence length="1078" mass="112871">MKNLPLASRTAARPAHVPSGHTASLLPLADSTSITSSVSLRQPAHAVPRSLTLGALVLSASLLAACGGGGADSQTGSAPSPVSGGTMIAAHGDLGGLLAGDSGTPNEPDTADSIPDGSNATGTAAYTAAAQLADGHDAAVADTHQGSQAQQSGSASSPALATGNGMEVPSGTTGEIIPVMPEDDIWFPETGSTENVAAARNIQTKATQGKTTTAPIIVRAPAFGPAGQIVRVGTPITRVVGLYKNGKPVAGFRTRDGVDIPNGRQATYTPTEADIGKTLVYREKVRNPSTGEETWAYSAPVKVVAATATPGSTPAASTGSSQTTTQASSQTPAQTGSQGGRTESAQSASQKAAASQPPVASRTPLIAGGNTRIRAGVAVKATPGTYQHGQVTQRQWLRNGQPIANATLDSYIPGKDDVGQKLSYVETIRNPASGQTITVQSQQAQVVGARYPSIHQQPSTSAVNNTAMQGQKLVGKTGVYQWGHLHINYWLKNGQVLTGGAEYTPTDADVGATIVYTEKIIGVDGDEVYLSAPAVKIVAAQVQPVAQPTPQPVAPATSHGQQGSSASGNGANKTGNLLVPGTGSQGSSASGNGNGNGNGSNSGSSHDSANNGSSGSSHTGSQQDRSGTPSSQNGSTANNGHSDFRATSASQDICAPVLSRNLPLKKGQETTQVPDRSIPATGVAAQEPVYNTCQVRVTHNGQNSASEKRHRSDYSRRQAFNADSSKFLMYASDGYWHLYDAHTAKYEKVLNGPAGDAEPQWHPTNPNILYFVPNNGLGMTINELNVASGQRRVVGDLGARLKSFWPNAATAWTKSEGAPSKDGRYWCLMVDNTAWQGVGVVTWDMKEDRIIGHMNLDSRPDHVSMSPSGNYCVVSWAYNGMGTRAYTRDFTSPHNPAVSSQPYVQLHTESEHSDLALNKQGEDVYVAVDYQSSTGDVFMVNLKSGKRTSLFPTYGAGTATALHISGKAYDKPGWALVSTYAEHNASNPSASIRNTSLQQWFHRKVFAVSLEENPQIRPLAHADSTARSEWAEDAYWAEPQATVNRDFTRVLFNTNLNSPQLKDIETYMIGLNKGALDK</sequence>
<dbReference type="SUPFAM" id="SSF82171">
    <property type="entry name" value="DPP6 N-terminal domain-like"/>
    <property type="match status" value="1"/>
</dbReference>
<feature type="compositionally biased region" description="Low complexity" evidence="1">
    <location>
        <begin position="581"/>
        <end position="591"/>
    </location>
</feature>
<evidence type="ECO:0000313" key="3">
    <source>
        <dbReference type="Proteomes" id="UP000270261"/>
    </source>
</evidence>
<feature type="region of interest" description="Disordered" evidence="1">
    <location>
        <begin position="68"/>
        <end position="120"/>
    </location>
</feature>
<organism evidence="2 3">
    <name type="scientific">Lautropia dentalis</name>
    <dbReference type="NCBI Taxonomy" id="2490857"/>
    <lineage>
        <taxon>Bacteria</taxon>
        <taxon>Pseudomonadati</taxon>
        <taxon>Pseudomonadota</taxon>
        <taxon>Betaproteobacteria</taxon>
        <taxon>Burkholderiales</taxon>
        <taxon>Burkholderiaceae</taxon>
        <taxon>Lautropia</taxon>
    </lineage>
</organism>
<dbReference type="OrthoDB" id="3260213at2"/>
<keyword evidence="3" id="KW-1185">Reference proteome</keyword>
<feature type="compositionally biased region" description="Low complexity" evidence="1">
    <location>
        <begin position="554"/>
        <end position="572"/>
    </location>
</feature>
<feature type="compositionally biased region" description="Low complexity" evidence="1">
    <location>
        <begin position="601"/>
        <end position="624"/>
    </location>
</feature>
<feature type="region of interest" description="Disordered" evidence="1">
    <location>
        <begin position="1"/>
        <end position="24"/>
    </location>
</feature>
<dbReference type="Proteomes" id="UP000270261">
    <property type="component" value="Unassembled WGS sequence"/>
</dbReference>
<feature type="compositionally biased region" description="Low complexity" evidence="1">
    <location>
        <begin position="309"/>
        <end position="336"/>
    </location>
</feature>